<organism evidence="2 3">
    <name type="scientific">Podarcis lilfordi</name>
    <name type="common">Lilford's wall lizard</name>
    <dbReference type="NCBI Taxonomy" id="74358"/>
    <lineage>
        <taxon>Eukaryota</taxon>
        <taxon>Metazoa</taxon>
        <taxon>Chordata</taxon>
        <taxon>Craniata</taxon>
        <taxon>Vertebrata</taxon>
        <taxon>Euteleostomi</taxon>
        <taxon>Lepidosauria</taxon>
        <taxon>Squamata</taxon>
        <taxon>Bifurcata</taxon>
        <taxon>Unidentata</taxon>
        <taxon>Episquamata</taxon>
        <taxon>Laterata</taxon>
        <taxon>Lacertibaenia</taxon>
        <taxon>Lacertidae</taxon>
        <taxon>Podarcis</taxon>
    </lineage>
</organism>
<keyword evidence="3" id="KW-1185">Reference proteome</keyword>
<evidence type="ECO:0000313" key="2">
    <source>
        <dbReference type="EMBL" id="CAI5764734.1"/>
    </source>
</evidence>
<feature type="compositionally biased region" description="Basic and acidic residues" evidence="1">
    <location>
        <begin position="73"/>
        <end position="98"/>
    </location>
</feature>
<accession>A0AA35JT09</accession>
<evidence type="ECO:0000256" key="1">
    <source>
        <dbReference type="SAM" id="MobiDB-lite"/>
    </source>
</evidence>
<protein>
    <submittedName>
        <fullName evidence="2">Uncharacterized protein</fullName>
    </submittedName>
</protein>
<sequence>MKNMQSHLAAANVQICAVSDWKLQEQQHTSVGSHLPVSCGPNCCQLTHCGHQYSNSQPQHPGSRRALRHSRRYEREKTTNDRRKLLLKETRARGWTDGGERRGKRLEITRPLAAQGVAAATIVSPRLNELRRERPLSPARPGLAQASSLRRFGAPTQSPLSRRILKDKTSWEHF</sequence>
<feature type="region of interest" description="Disordered" evidence="1">
    <location>
        <begin position="133"/>
        <end position="174"/>
    </location>
</feature>
<reference evidence="2" key="1">
    <citation type="submission" date="2022-12" db="EMBL/GenBank/DDBJ databases">
        <authorList>
            <person name="Alioto T."/>
            <person name="Alioto T."/>
            <person name="Gomez Garrido J."/>
        </authorList>
    </citation>
    <scope>NUCLEOTIDE SEQUENCE</scope>
</reference>
<proteinExistence type="predicted"/>
<evidence type="ECO:0000313" key="3">
    <source>
        <dbReference type="Proteomes" id="UP001178461"/>
    </source>
</evidence>
<dbReference type="Proteomes" id="UP001178461">
    <property type="component" value="Chromosome 1"/>
</dbReference>
<feature type="region of interest" description="Disordered" evidence="1">
    <location>
        <begin position="52"/>
        <end position="98"/>
    </location>
</feature>
<feature type="compositionally biased region" description="Basic and acidic residues" evidence="1">
    <location>
        <begin position="164"/>
        <end position="174"/>
    </location>
</feature>
<feature type="compositionally biased region" description="Basic residues" evidence="1">
    <location>
        <begin position="62"/>
        <end position="72"/>
    </location>
</feature>
<dbReference type="EMBL" id="OX395126">
    <property type="protein sequence ID" value="CAI5764734.1"/>
    <property type="molecule type" value="Genomic_DNA"/>
</dbReference>
<name>A0AA35JT09_9SAUR</name>
<dbReference type="AlphaFoldDB" id="A0AA35JT09"/>
<gene>
    <name evidence="2" type="ORF">PODLI_1B035556</name>
</gene>